<proteinExistence type="predicted"/>
<dbReference type="EMBL" id="FPLD01000113">
    <property type="protein sequence ID" value="SGZ14509.1"/>
    <property type="molecule type" value="Genomic_DNA"/>
</dbReference>
<dbReference type="KEGG" id="mvs:MVIS_2061"/>
<dbReference type="HOGENOM" id="CLU_1271419_0_0_6"/>
<reference evidence="1 2" key="1">
    <citation type="submission" date="2016-11" db="EMBL/GenBank/DDBJ databases">
        <authorList>
            <person name="Jaros S."/>
            <person name="Januszkiewicz K."/>
            <person name="Wedrychowicz H."/>
        </authorList>
    </citation>
    <scope>NUCLEOTIDE SEQUENCE [LARGE SCALE GENOMIC DNA]</scope>
    <source>
        <strain evidence="1">NVI 5450</strain>
    </source>
</reference>
<dbReference type="STRING" id="80854.MVIS_2061"/>
<name>A0A090IDG8_9GAMM</name>
<dbReference type="AlphaFoldDB" id="A0A090IDG8"/>
<evidence type="ECO:0000313" key="2">
    <source>
        <dbReference type="Proteomes" id="UP000183794"/>
    </source>
</evidence>
<dbReference type="Proteomes" id="UP000183794">
    <property type="component" value="Unassembled WGS sequence"/>
</dbReference>
<sequence length="218" mass="24522">MSVDNYPQIDIPFDVRYTCLFCGEPSDATINIPFSVDDMNKAPHEPLSVPACTECLSFVKKARCHSIYQYRNAVKAALTRKYQKALSIGSNWTEQELQESEFEGAAFEGFKRSAWMMFTIAKERVNYSGWPLCLEGVPLAADDEAGGFTFDGTEFVSVEHAIEHYIKTFHLDDALLPELVKLLGTDKFGYAVRVSRLYLNISPAERAQIIADIVENQS</sequence>
<organism evidence="1 2">
    <name type="scientific">Moritella viscosa</name>
    <dbReference type="NCBI Taxonomy" id="80854"/>
    <lineage>
        <taxon>Bacteria</taxon>
        <taxon>Pseudomonadati</taxon>
        <taxon>Pseudomonadota</taxon>
        <taxon>Gammaproteobacteria</taxon>
        <taxon>Alteromonadales</taxon>
        <taxon>Moritellaceae</taxon>
        <taxon>Moritella</taxon>
    </lineage>
</organism>
<dbReference type="OrthoDB" id="5888461at2"/>
<dbReference type="PATRIC" id="fig|80854.5.peg.2200"/>
<dbReference type="RefSeq" id="WP_045110292.1">
    <property type="nucleotide sequence ID" value="NZ_CAWRBC010000023.1"/>
</dbReference>
<evidence type="ECO:0000313" key="1">
    <source>
        <dbReference type="EMBL" id="SGZ14509.1"/>
    </source>
</evidence>
<gene>
    <name evidence="1" type="ORF">NVI5450_4067</name>
</gene>
<protein>
    <submittedName>
        <fullName evidence="1">Uncharacterized protein</fullName>
    </submittedName>
</protein>
<accession>A0A090IDG8</accession>